<comment type="similarity">
    <text evidence="3">In the N-terminal section; belongs to the NADH:flavin oxidoreductase/NADH oxidase family.</text>
</comment>
<evidence type="ECO:0000313" key="12">
    <source>
        <dbReference type="EMBL" id="SDC64680.1"/>
    </source>
</evidence>
<dbReference type="InterPro" id="IPR023753">
    <property type="entry name" value="FAD/NAD-binding_dom"/>
</dbReference>
<evidence type="ECO:0000256" key="1">
    <source>
        <dbReference type="ARBA" id="ARBA00001917"/>
    </source>
</evidence>
<protein>
    <submittedName>
        <fullName evidence="12">2,4-dienoyl-CoA reductase</fullName>
    </submittedName>
</protein>
<evidence type="ECO:0000256" key="3">
    <source>
        <dbReference type="ARBA" id="ARBA00011048"/>
    </source>
</evidence>
<comment type="cofactor">
    <cofactor evidence="2">
        <name>[4Fe-4S] cluster</name>
        <dbReference type="ChEBI" id="CHEBI:49883"/>
    </cofactor>
</comment>
<dbReference type="Proteomes" id="UP000199411">
    <property type="component" value="Unassembled WGS sequence"/>
</dbReference>
<reference evidence="13" key="1">
    <citation type="submission" date="2016-10" db="EMBL/GenBank/DDBJ databases">
        <authorList>
            <person name="Varghese N."/>
            <person name="Submissions S."/>
        </authorList>
    </citation>
    <scope>NUCLEOTIDE SEQUENCE [LARGE SCALE GENOMIC DNA]</scope>
    <source>
        <strain evidence="13">DSM 8415</strain>
    </source>
</reference>
<dbReference type="GO" id="GO:0016491">
    <property type="term" value="F:oxidoreductase activity"/>
    <property type="evidence" value="ECO:0007669"/>
    <property type="project" value="UniProtKB-KW"/>
</dbReference>
<dbReference type="GO" id="GO:0046872">
    <property type="term" value="F:metal ion binding"/>
    <property type="evidence" value="ECO:0007669"/>
    <property type="project" value="UniProtKB-KW"/>
</dbReference>
<accession>A0A1G6N9Z1</accession>
<evidence type="ECO:0000256" key="2">
    <source>
        <dbReference type="ARBA" id="ARBA00001966"/>
    </source>
</evidence>
<evidence type="ECO:0000256" key="7">
    <source>
        <dbReference type="ARBA" id="ARBA00023002"/>
    </source>
</evidence>
<feature type="domain" description="NADH:flavin oxidoreductase/NADH oxidase N-terminal" evidence="10">
    <location>
        <begin position="111"/>
        <end position="307"/>
    </location>
</feature>
<dbReference type="InterPro" id="IPR001155">
    <property type="entry name" value="OxRdtase_FMN_N"/>
</dbReference>
<keyword evidence="13" id="KW-1185">Reference proteome</keyword>
<dbReference type="Pfam" id="PF07992">
    <property type="entry name" value="Pyr_redox_2"/>
    <property type="match status" value="1"/>
</dbReference>
<dbReference type="PANTHER" id="PTHR42917">
    <property type="entry name" value="2,4-DIENOYL-COA REDUCTASE"/>
    <property type="match status" value="1"/>
</dbReference>
<dbReference type="CDD" id="cd02803">
    <property type="entry name" value="OYE_like_FMN_family"/>
    <property type="match status" value="1"/>
</dbReference>
<name>A0A1G6N9Z1_9BACT</name>
<dbReference type="GO" id="GO:0010181">
    <property type="term" value="F:FMN binding"/>
    <property type="evidence" value="ECO:0007669"/>
    <property type="project" value="InterPro"/>
</dbReference>
<dbReference type="EMBL" id="FMYU01000007">
    <property type="protein sequence ID" value="SDC64680.1"/>
    <property type="molecule type" value="Genomic_DNA"/>
</dbReference>
<gene>
    <name evidence="12" type="ORF">SAMN05660835_01153</name>
</gene>
<evidence type="ECO:0000313" key="13">
    <source>
        <dbReference type="Proteomes" id="UP000199411"/>
    </source>
</evidence>
<dbReference type="PRINTS" id="PR00368">
    <property type="entry name" value="FADPNR"/>
</dbReference>
<dbReference type="PRINTS" id="PR00469">
    <property type="entry name" value="PNDRDTASEII"/>
</dbReference>
<keyword evidence="5" id="KW-0288">FMN</keyword>
<keyword evidence="7" id="KW-0560">Oxidoreductase</keyword>
<dbReference type="SUPFAM" id="SSF51395">
    <property type="entry name" value="FMN-linked oxidoreductases"/>
    <property type="match status" value="1"/>
</dbReference>
<dbReference type="SUPFAM" id="SSF51905">
    <property type="entry name" value="FAD/NAD(P)-binding domain"/>
    <property type="match status" value="1"/>
</dbReference>
<dbReference type="InterPro" id="IPR013785">
    <property type="entry name" value="Aldolase_TIM"/>
</dbReference>
<keyword evidence="6" id="KW-0479">Metal-binding</keyword>
<feature type="domain" description="NADH:flavin oxidoreductase/NADH oxidase N-terminal" evidence="10">
    <location>
        <begin position="6"/>
        <end position="103"/>
    </location>
</feature>
<dbReference type="Gene3D" id="3.20.20.70">
    <property type="entry name" value="Aldolase class I"/>
    <property type="match status" value="1"/>
</dbReference>
<evidence type="ECO:0000256" key="6">
    <source>
        <dbReference type="ARBA" id="ARBA00022723"/>
    </source>
</evidence>
<dbReference type="OrthoDB" id="9784632at2"/>
<comment type="cofactor">
    <cofactor evidence="1">
        <name>FMN</name>
        <dbReference type="ChEBI" id="CHEBI:58210"/>
    </cofactor>
</comment>
<dbReference type="InterPro" id="IPR051793">
    <property type="entry name" value="NADH:flavin_oxidoreductase"/>
</dbReference>
<evidence type="ECO:0000256" key="4">
    <source>
        <dbReference type="ARBA" id="ARBA00022630"/>
    </source>
</evidence>
<feature type="domain" description="FAD/NAD(P)-binding" evidence="11">
    <location>
        <begin position="356"/>
        <end position="581"/>
    </location>
</feature>
<evidence type="ECO:0000256" key="8">
    <source>
        <dbReference type="ARBA" id="ARBA00023004"/>
    </source>
</evidence>
<proteinExistence type="inferred from homology"/>
<dbReference type="PANTHER" id="PTHR42917:SF2">
    <property type="entry name" value="2,4-DIENOYL-COA REDUCTASE [(2E)-ENOYL-COA-PRODUCING]"/>
    <property type="match status" value="1"/>
</dbReference>
<dbReference type="InterPro" id="IPR036188">
    <property type="entry name" value="FAD/NAD-bd_sf"/>
</dbReference>
<dbReference type="Gene3D" id="3.40.50.720">
    <property type="entry name" value="NAD(P)-binding Rossmann-like Domain"/>
    <property type="match status" value="2"/>
</dbReference>
<evidence type="ECO:0000259" key="10">
    <source>
        <dbReference type="Pfam" id="PF00724"/>
    </source>
</evidence>
<dbReference type="RefSeq" id="WP_092128836.1">
    <property type="nucleotide sequence ID" value="NZ_FMYU01000007.1"/>
</dbReference>
<dbReference type="AlphaFoldDB" id="A0A1G6N9Z1"/>
<dbReference type="GO" id="GO:0051536">
    <property type="term" value="F:iron-sulfur cluster binding"/>
    <property type="evidence" value="ECO:0007669"/>
    <property type="project" value="UniProtKB-KW"/>
</dbReference>
<keyword evidence="4" id="KW-0285">Flavoprotein</keyword>
<organism evidence="12 13">
    <name type="scientific">Desulfurella multipotens</name>
    <dbReference type="NCBI Taxonomy" id="79269"/>
    <lineage>
        <taxon>Bacteria</taxon>
        <taxon>Pseudomonadati</taxon>
        <taxon>Campylobacterota</taxon>
        <taxon>Desulfurellia</taxon>
        <taxon>Desulfurellales</taxon>
        <taxon>Desulfurellaceae</taxon>
        <taxon>Desulfurella</taxon>
    </lineage>
</organism>
<keyword evidence="8" id="KW-0408">Iron</keyword>
<evidence type="ECO:0000256" key="9">
    <source>
        <dbReference type="ARBA" id="ARBA00023014"/>
    </source>
</evidence>
<evidence type="ECO:0000256" key="5">
    <source>
        <dbReference type="ARBA" id="ARBA00022643"/>
    </source>
</evidence>
<evidence type="ECO:0000259" key="11">
    <source>
        <dbReference type="Pfam" id="PF07992"/>
    </source>
</evidence>
<dbReference type="Pfam" id="PF00724">
    <property type="entry name" value="Oxidored_FMN"/>
    <property type="match status" value="2"/>
</dbReference>
<sequence length="612" mass="67964">MKNKALFSPYSINNKTFKNRIVMLPTVTNYANEDGSVAQQNIDYYALRKNLGAIIIEATYTHILGKSFIKQLGIDSDDKIPGLSKISKVIHENDSLAGIQLAMNVKSKTVNDLTLSEIDDIKDSFIKAASRAKESNFDIIEIHCAHGWLLGQFLSSYFNKRNDLYGPGLQNRMKLPLEIIDTIRQILKNEILSVRINAVDYVENGIELDESIIFAKKLKEIGVDLISVSAGIGAKTFIHVSPGSYPKGFLLDFAHKIKLSTNTTVIAANRLGEFDIANLAIEQYKADFIGLARPLIADPQIINKWENEQFKIVIPCLSCNQGCIANIQAQKQMSCLVNPDPYKAKVFDQPFMYKRKVMVIGAGCAGLAFSIFAHKKGLNCTIFERQPKIGGQLNLAYKPPHKQEFKKLINYFESEVENLKIPVFTGIDVDIDLIKSEKCDILAFATGSSPIIPEFCKNNEFVYSADEILEFGLPFEVSNIGIIGGGLIGLETANFLSNKGLSISVFEMDDALLKTTADVVKLPILESLDPNIKIYLNHKLVNVESNIAYFQTQNGIKRYTFDYIVLALGRKPNKELIDKIDFCIDTINIGDCKNPGDALSAISDAYNAALSL</sequence>
<keyword evidence="9" id="KW-0411">Iron-sulfur</keyword>